<keyword evidence="6" id="KW-1185">Reference proteome</keyword>
<keyword evidence="2" id="KW-0479">Metal-binding</keyword>
<sequence length="226" mass="25782">MRKSTFDLICSELNYENDNDAVAFRQRVAVCIWRLATGEPFRVESKRFGLPIPTCRESVLVCSAIRTVLMPKYLRWPDKDRYEKQTRVRSHLVDTKRRRINVHNPYPGTSTTTGGVDDIIHRDSTRRVDHNGIFTDVSIGWPGSMNDDQVLQKSSLYQKATAGFSTEFGSWGAKGDGFEFDQWGELVDDDDDDDEEEMAGENDLRSVSSMEARDAIAHNLLHHACY</sequence>
<organism evidence="5 6">
    <name type="scientific">Hibiscus syriacus</name>
    <name type="common">Rose of Sharon</name>
    <dbReference type="NCBI Taxonomy" id="106335"/>
    <lineage>
        <taxon>Eukaryota</taxon>
        <taxon>Viridiplantae</taxon>
        <taxon>Streptophyta</taxon>
        <taxon>Embryophyta</taxon>
        <taxon>Tracheophyta</taxon>
        <taxon>Spermatophyta</taxon>
        <taxon>Magnoliopsida</taxon>
        <taxon>eudicotyledons</taxon>
        <taxon>Gunneridae</taxon>
        <taxon>Pentapetalae</taxon>
        <taxon>rosids</taxon>
        <taxon>malvids</taxon>
        <taxon>Malvales</taxon>
        <taxon>Malvaceae</taxon>
        <taxon>Malvoideae</taxon>
        <taxon>Hibiscus</taxon>
    </lineage>
</organism>
<evidence type="ECO:0000259" key="4">
    <source>
        <dbReference type="Pfam" id="PF13359"/>
    </source>
</evidence>
<comment type="cofactor">
    <cofactor evidence="1">
        <name>a divalent metal cation</name>
        <dbReference type="ChEBI" id="CHEBI:60240"/>
    </cofactor>
</comment>
<gene>
    <name evidence="5" type="ORF">F3Y22_tig00000340pilonHSYRG00126</name>
</gene>
<comment type="caution">
    <text evidence="5">The sequence shown here is derived from an EMBL/GenBank/DDBJ whole genome shotgun (WGS) entry which is preliminary data.</text>
</comment>
<dbReference type="EMBL" id="VEPZ02000032">
    <property type="protein sequence ID" value="KAE8735257.1"/>
    <property type="molecule type" value="Genomic_DNA"/>
</dbReference>
<accession>A0A6A3D3P2</accession>
<dbReference type="GO" id="GO:0046872">
    <property type="term" value="F:metal ion binding"/>
    <property type="evidence" value="ECO:0007669"/>
    <property type="project" value="UniProtKB-KW"/>
</dbReference>
<evidence type="ECO:0000313" key="5">
    <source>
        <dbReference type="EMBL" id="KAE8735257.1"/>
    </source>
</evidence>
<evidence type="ECO:0000256" key="2">
    <source>
        <dbReference type="ARBA" id="ARBA00022723"/>
    </source>
</evidence>
<evidence type="ECO:0000313" key="6">
    <source>
        <dbReference type="Proteomes" id="UP000436088"/>
    </source>
</evidence>
<proteinExistence type="predicted"/>
<evidence type="ECO:0000256" key="3">
    <source>
        <dbReference type="SAM" id="MobiDB-lite"/>
    </source>
</evidence>
<protein>
    <recommendedName>
        <fullName evidence="4">DDE Tnp4 domain-containing protein</fullName>
    </recommendedName>
</protein>
<name>A0A6A3D3P2_HIBSY</name>
<reference evidence="5" key="1">
    <citation type="submission" date="2019-09" db="EMBL/GenBank/DDBJ databases">
        <title>Draft genome information of white flower Hibiscus syriacus.</title>
        <authorList>
            <person name="Kim Y.-M."/>
        </authorList>
    </citation>
    <scope>NUCLEOTIDE SEQUENCE [LARGE SCALE GENOMIC DNA]</scope>
    <source>
        <strain evidence="5">YM2019G1</strain>
    </source>
</reference>
<evidence type="ECO:0000256" key="1">
    <source>
        <dbReference type="ARBA" id="ARBA00001968"/>
    </source>
</evidence>
<feature type="domain" description="DDE Tnp4" evidence="4">
    <location>
        <begin position="128"/>
        <end position="183"/>
    </location>
</feature>
<dbReference type="AlphaFoldDB" id="A0A6A3D3P2"/>
<dbReference type="Pfam" id="PF13359">
    <property type="entry name" value="DDE_Tnp_4"/>
    <property type="match status" value="1"/>
</dbReference>
<dbReference type="InterPro" id="IPR027806">
    <property type="entry name" value="HARBI1_dom"/>
</dbReference>
<feature type="region of interest" description="Disordered" evidence="3">
    <location>
        <begin position="185"/>
        <end position="207"/>
    </location>
</feature>
<feature type="compositionally biased region" description="Acidic residues" evidence="3">
    <location>
        <begin position="186"/>
        <end position="200"/>
    </location>
</feature>
<dbReference type="Proteomes" id="UP000436088">
    <property type="component" value="Unassembled WGS sequence"/>
</dbReference>